<sequence>MIGSYLFHLWKRSKKTTFSEALRFNADYGVFEVINNAPQLLEKQLRKILQSQQPRNPIYDVVRRGKNDARPPAMSASLDKDTINVNYNIMCLSREQGIKWIKKERLPAFLESDCYFEYRPPILKQKIGLHWQRRVSKHQQPFHYTAERSHHLSLPFLRVLSLMMEFTPGRKRTHLIPRH</sequence>
<reference evidence="2" key="1">
    <citation type="submission" date="2025-08" db="UniProtKB">
        <authorList>
            <consortium name="RefSeq"/>
        </authorList>
    </citation>
    <scope>IDENTIFICATION</scope>
</reference>
<evidence type="ECO:0000313" key="2">
    <source>
        <dbReference type="RefSeq" id="XP_045143173.1"/>
    </source>
</evidence>
<organism evidence="1 2">
    <name type="scientific">Echinops telfairi</name>
    <name type="common">Lesser hedgehog tenrec</name>
    <dbReference type="NCBI Taxonomy" id="9371"/>
    <lineage>
        <taxon>Eukaryota</taxon>
        <taxon>Metazoa</taxon>
        <taxon>Chordata</taxon>
        <taxon>Craniata</taxon>
        <taxon>Vertebrata</taxon>
        <taxon>Euteleostomi</taxon>
        <taxon>Mammalia</taxon>
        <taxon>Eutheria</taxon>
        <taxon>Afrotheria</taxon>
        <taxon>Tenrecidae</taxon>
        <taxon>Tenrecinae</taxon>
        <taxon>Echinops</taxon>
    </lineage>
</organism>
<name>A0AC55CUL7_ECHTE</name>
<keyword evidence="1" id="KW-1185">Reference proteome</keyword>
<proteinExistence type="predicted"/>
<gene>
    <name evidence="2" type="primary">LOC123521363</name>
</gene>
<dbReference type="Proteomes" id="UP000694863">
    <property type="component" value="Unplaced"/>
</dbReference>
<accession>A0AC55CUL7</accession>
<evidence type="ECO:0000313" key="1">
    <source>
        <dbReference type="Proteomes" id="UP000694863"/>
    </source>
</evidence>
<protein>
    <submittedName>
        <fullName evidence="2">Regulator of G-protein signaling 22-like</fullName>
    </submittedName>
</protein>
<dbReference type="RefSeq" id="XP_045143173.1">
    <property type="nucleotide sequence ID" value="XM_045287238.1"/>
</dbReference>